<dbReference type="EMBL" id="CP022433">
    <property type="protein sequence ID" value="ASN25526.1"/>
    <property type="molecule type" value="Genomic_DNA"/>
</dbReference>
<dbReference type="KEGG" id="splu:LK06_016300"/>
<feature type="region of interest" description="Disordered" evidence="1">
    <location>
        <begin position="17"/>
        <end position="36"/>
    </location>
</feature>
<sequence length="102" mass="11647">MLNRIRRAVTLARERYAPKGRHRRAPELSRTAEMTPTAFAAGLPTIPERNPGTPDHLHLLLDQEDVLVRPYVLTLEERARRRSSVMAPRWSTQAPSTMEAVH</sequence>
<evidence type="ECO:0000256" key="1">
    <source>
        <dbReference type="SAM" id="MobiDB-lite"/>
    </source>
</evidence>
<dbReference type="OrthoDB" id="4247549at2"/>
<dbReference type="STRING" id="1355015.LK06_016300"/>
<feature type="region of interest" description="Disordered" evidence="1">
    <location>
        <begin position="82"/>
        <end position="102"/>
    </location>
</feature>
<organism evidence="2 3">
    <name type="scientific">Streptomyces pluripotens</name>
    <dbReference type="NCBI Taxonomy" id="1355015"/>
    <lineage>
        <taxon>Bacteria</taxon>
        <taxon>Bacillati</taxon>
        <taxon>Actinomycetota</taxon>
        <taxon>Actinomycetes</taxon>
        <taxon>Kitasatosporales</taxon>
        <taxon>Streptomycetaceae</taxon>
        <taxon>Streptomyces</taxon>
    </lineage>
</organism>
<reference evidence="2 3" key="1">
    <citation type="submission" date="2017-07" db="EMBL/GenBank/DDBJ databases">
        <title>Genome sequence of Streptomyces pluripotens MUSC 137T.</title>
        <authorList>
            <person name="Ser H.-L."/>
            <person name="Lee L.-H."/>
        </authorList>
    </citation>
    <scope>NUCLEOTIDE SEQUENCE [LARGE SCALE GENOMIC DNA]</scope>
    <source>
        <strain evidence="2 3">MUSC 137</strain>
    </source>
</reference>
<proteinExistence type="predicted"/>
<gene>
    <name evidence="2" type="ORF">LK07_17455</name>
</gene>
<evidence type="ECO:0000313" key="3">
    <source>
        <dbReference type="Proteomes" id="UP000031501"/>
    </source>
</evidence>
<name>A0A221P0C7_9ACTN</name>
<protein>
    <submittedName>
        <fullName evidence="2">Uncharacterized protein</fullName>
    </submittedName>
</protein>
<dbReference type="Proteomes" id="UP000031501">
    <property type="component" value="Chromosome"/>
</dbReference>
<evidence type="ECO:0000313" key="2">
    <source>
        <dbReference type="EMBL" id="ASN25526.1"/>
    </source>
</evidence>
<accession>A0A221P0C7</accession>
<dbReference type="RefSeq" id="WP_043432959.1">
    <property type="nucleotide sequence ID" value="NZ_CP021080.1"/>
</dbReference>
<keyword evidence="3" id="KW-1185">Reference proteome</keyword>
<dbReference type="AlphaFoldDB" id="A0A221P0C7"/>